<sequence>PVLPCSALSPGRSHTRMYKAFVRGLSDLQAMAAQVHTKARTPVYGKGQTVNRFPVPDDKVPWSVAFPEYKPTYFEDAKLKKASYADPDILNNKAAPALKFNGTDAGELNRVSHEGRYSLDPDGLPLNPRGRTGIRGRGCLGRWGPNHAADPIVTRWKRDPKTGAKVVDPASGRPVLQFVSILRGDVKEWAIPGGMVDCGEEVSATLKREFGEEALDSTMADAAGKAALAAKVEAAFNHGVDLYKGYVDDPRNTDNAWMETVAVNFHDEDGDGLAMFQLHAGDDAIGVCWKDISRDLKLYASHHQFVEKAVQLRGAHW</sequence>
<dbReference type="STRING" id="282301.A0A267GTS2"/>
<dbReference type="SUPFAM" id="SSF55811">
    <property type="entry name" value="Nudix"/>
    <property type="match status" value="1"/>
</dbReference>
<dbReference type="PROSITE" id="PS51462">
    <property type="entry name" value="NUDIX"/>
    <property type="match status" value="1"/>
</dbReference>
<dbReference type="EMBL" id="NIVC01000151">
    <property type="protein sequence ID" value="PAA89423.1"/>
    <property type="molecule type" value="Genomic_DNA"/>
</dbReference>
<evidence type="ECO:0000313" key="3">
    <source>
        <dbReference type="Proteomes" id="UP000215902"/>
    </source>
</evidence>
<protein>
    <recommendedName>
        <fullName evidence="1">Nudix hydrolase domain-containing protein</fullName>
    </recommendedName>
</protein>
<reference evidence="2 3" key="1">
    <citation type="submission" date="2017-06" db="EMBL/GenBank/DDBJ databases">
        <title>A platform for efficient transgenesis in Macrostomum lignano, a flatworm model organism for stem cell research.</title>
        <authorList>
            <person name="Berezikov E."/>
        </authorList>
    </citation>
    <scope>NUCLEOTIDE SEQUENCE [LARGE SCALE GENOMIC DNA]</scope>
    <source>
        <strain evidence="2">DV1</strain>
        <tissue evidence="2">Whole organism</tissue>
    </source>
</reference>
<dbReference type="OrthoDB" id="9972248at2759"/>
<dbReference type="Proteomes" id="UP000215902">
    <property type="component" value="Unassembled WGS sequence"/>
</dbReference>
<dbReference type="GO" id="GO:0047631">
    <property type="term" value="F:ADP-ribose diphosphatase activity"/>
    <property type="evidence" value="ECO:0007669"/>
    <property type="project" value="InterPro"/>
</dbReference>
<proteinExistence type="predicted"/>
<dbReference type="InterPro" id="IPR039989">
    <property type="entry name" value="NUDT9"/>
</dbReference>
<feature type="domain" description="Nudix hydrolase" evidence="1">
    <location>
        <begin position="157"/>
        <end position="312"/>
    </location>
</feature>
<dbReference type="PANTHER" id="PTHR13030:SF8">
    <property type="entry name" value="ADP-RIBOSE PYROPHOSPHATASE, MITOCHONDRIAL"/>
    <property type="match status" value="1"/>
</dbReference>
<comment type="caution">
    <text evidence="2">The sequence shown here is derived from an EMBL/GenBank/DDBJ whole genome shotgun (WGS) entry which is preliminary data.</text>
</comment>
<dbReference type="Gene3D" id="3.90.79.10">
    <property type="entry name" value="Nucleoside Triphosphate Pyrophosphohydrolase"/>
    <property type="match status" value="1"/>
</dbReference>
<evidence type="ECO:0000259" key="1">
    <source>
        <dbReference type="PROSITE" id="PS51462"/>
    </source>
</evidence>
<evidence type="ECO:0000313" key="2">
    <source>
        <dbReference type="EMBL" id="PAA89423.1"/>
    </source>
</evidence>
<gene>
    <name evidence="2" type="ORF">BOX15_Mlig027403g1</name>
</gene>
<feature type="non-terminal residue" evidence="2">
    <location>
        <position position="1"/>
    </location>
</feature>
<dbReference type="Pfam" id="PF25969">
    <property type="entry name" value="NUDT9_N"/>
    <property type="match status" value="1"/>
</dbReference>
<name>A0A267GTS2_9PLAT</name>
<dbReference type="FunFam" id="3.90.79.10:FF:000021">
    <property type="entry name" value="ADP-ribose pyrophosphatase, mitochondrial isoform X1"/>
    <property type="match status" value="1"/>
</dbReference>
<keyword evidence="3" id="KW-1185">Reference proteome</keyword>
<dbReference type="InterPro" id="IPR015797">
    <property type="entry name" value="NUDIX_hydrolase-like_dom_sf"/>
</dbReference>
<dbReference type="AlphaFoldDB" id="A0A267GTS2"/>
<accession>A0A267GTS2</accession>
<dbReference type="CDD" id="cd03670">
    <property type="entry name" value="NUDIX_ADPRase_Nudt9"/>
    <property type="match status" value="1"/>
</dbReference>
<organism evidence="2 3">
    <name type="scientific">Macrostomum lignano</name>
    <dbReference type="NCBI Taxonomy" id="282301"/>
    <lineage>
        <taxon>Eukaryota</taxon>
        <taxon>Metazoa</taxon>
        <taxon>Spiralia</taxon>
        <taxon>Lophotrochozoa</taxon>
        <taxon>Platyhelminthes</taxon>
        <taxon>Rhabditophora</taxon>
        <taxon>Macrostomorpha</taxon>
        <taxon>Macrostomida</taxon>
        <taxon>Macrostomidae</taxon>
        <taxon>Macrostomum</taxon>
    </lineage>
</organism>
<dbReference type="PANTHER" id="PTHR13030">
    <property type="entry name" value="NUDIX HYDROLASE"/>
    <property type="match status" value="1"/>
</dbReference>
<dbReference type="InterPro" id="IPR000086">
    <property type="entry name" value="NUDIX_hydrolase_dom"/>
</dbReference>